<evidence type="ECO:0000256" key="10">
    <source>
        <dbReference type="ARBA" id="ARBA00022960"/>
    </source>
</evidence>
<dbReference type="Proteomes" id="UP000472971">
    <property type="component" value="Unassembled WGS sequence"/>
</dbReference>
<evidence type="ECO:0000256" key="16">
    <source>
        <dbReference type="ARBA" id="ARBA00034000"/>
    </source>
</evidence>
<dbReference type="SUPFAM" id="SSF53955">
    <property type="entry name" value="Lysozyme-like"/>
    <property type="match status" value="1"/>
</dbReference>
<evidence type="ECO:0000313" key="21">
    <source>
        <dbReference type="EMBL" id="MBA4535628.1"/>
    </source>
</evidence>
<evidence type="ECO:0000256" key="14">
    <source>
        <dbReference type="ARBA" id="ARBA00023268"/>
    </source>
</evidence>
<evidence type="ECO:0000313" key="22">
    <source>
        <dbReference type="EMBL" id="NEY80004.1"/>
    </source>
</evidence>
<dbReference type="EMBL" id="JAAIWN010000001">
    <property type="protein sequence ID" value="NEY80004.1"/>
    <property type="molecule type" value="Genomic_DNA"/>
</dbReference>
<comment type="similarity">
    <text evidence="2">In the N-terminal section; belongs to the glycosyltransferase 51 family.</text>
</comment>
<evidence type="ECO:0000313" key="23">
    <source>
        <dbReference type="Proteomes" id="UP000472971"/>
    </source>
</evidence>
<evidence type="ECO:0000256" key="18">
    <source>
        <dbReference type="SAM" id="MobiDB-lite"/>
    </source>
</evidence>
<dbReference type="InterPro" id="IPR050396">
    <property type="entry name" value="Glycosyltr_51/Transpeptidase"/>
</dbReference>
<keyword evidence="6" id="KW-0328">Glycosyltransferase</keyword>
<evidence type="ECO:0000256" key="4">
    <source>
        <dbReference type="ARBA" id="ARBA00022645"/>
    </source>
</evidence>
<keyword evidence="23" id="KW-1185">Reference proteome</keyword>
<comment type="similarity">
    <text evidence="1">In the C-terminal section; belongs to the transpeptidase family.</text>
</comment>
<dbReference type="GO" id="GO:0008360">
    <property type="term" value="P:regulation of cell shape"/>
    <property type="evidence" value="ECO:0007669"/>
    <property type="project" value="UniProtKB-KW"/>
</dbReference>
<keyword evidence="14" id="KW-0511">Multifunctional enzyme</keyword>
<feature type="region of interest" description="Disordered" evidence="18">
    <location>
        <begin position="616"/>
        <end position="652"/>
    </location>
</feature>
<dbReference type="PANTHER" id="PTHR32282">
    <property type="entry name" value="BINDING PROTEIN TRANSPEPTIDASE, PUTATIVE-RELATED"/>
    <property type="match status" value="1"/>
</dbReference>
<protein>
    <submittedName>
        <fullName evidence="22">Penicillin-binding protein 1A</fullName>
    </submittedName>
</protein>
<gene>
    <name evidence="22" type="ORF">G4D64_00400</name>
    <name evidence="21" type="ORF">H1Z61_00400</name>
</gene>
<dbReference type="InterPro" id="IPR001460">
    <property type="entry name" value="PCN-bd_Tpept"/>
</dbReference>
<evidence type="ECO:0000256" key="15">
    <source>
        <dbReference type="ARBA" id="ARBA00023316"/>
    </source>
</evidence>
<keyword evidence="4" id="KW-0121">Carboxypeptidase</keyword>
<dbReference type="InterPro" id="IPR001264">
    <property type="entry name" value="Glyco_trans_51"/>
</dbReference>
<dbReference type="GO" id="GO:0006508">
    <property type="term" value="P:proteolysis"/>
    <property type="evidence" value="ECO:0007669"/>
    <property type="project" value="UniProtKB-KW"/>
</dbReference>
<keyword evidence="7" id="KW-0808">Transferase</keyword>
<comment type="catalytic activity">
    <reaction evidence="17">
        <text>[GlcNAc-(1-&gt;4)-Mur2Ac(oyl-L-Ala-gamma-D-Glu-L-Lys-D-Ala-D-Ala)](n)-di-trans,octa-cis-undecaprenyl diphosphate + beta-D-GlcNAc-(1-&gt;4)-Mur2Ac(oyl-L-Ala-gamma-D-Glu-L-Lys-D-Ala-D-Ala)-di-trans,octa-cis-undecaprenyl diphosphate = [GlcNAc-(1-&gt;4)-Mur2Ac(oyl-L-Ala-gamma-D-Glu-L-Lys-D-Ala-D-Ala)](n+1)-di-trans,octa-cis-undecaprenyl diphosphate + di-trans,octa-cis-undecaprenyl diphosphate + H(+)</text>
        <dbReference type="Rhea" id="RHEA:23708"/>
        <dbReference type="Rhea" id="RHEA-COMP:9602"/>
        <dbReference type="Rhea" id="RHEA-COMP:9603"/>
        <dbReference type="ChEBI" id="CHEBI:15378"/>
        <dbReference type="ChEBI" id="CHEBI:58405"/>
        <dbReference type="ChEBI" id="CHEBI:60033"/>
        <dbReference type="ChEBI" id="CHEBI:78435"/>
        <dbReference type="EC" id="2.4.99.28"/>
    </reaction>
</comment>
<dbReference type="PANTHER" id="PTHR32282:SF32">
    <property type="entry name" value="PENICILLIN-BINDING PROTEIN 2A"/>
    <property type="match status" value="1"/>
</dbReference>
<dbReference type="Pfam" id="PF00905">
    <property type="entry name" value="Transpeptidase"/>
    <property type="match status" value="1"/>
</dbReference>
<keyword evidence="11" id="KW-0573">Peptidoglycan synthesis</keyword>
<evidence type="ECO:0000256" key="3">
    <source>
        <dbReference type="ARBA" id="ARBA00022475"/>
    </source>
</evidence>
<keyword evidence="12" id="KW-1133">Transmembrane helix</keyword>
<evidence type="ECO:0000256" key="8">
    <source>
        <dbReference type="ARBA" id="ARBA00022692"/>
    </source>
</evidence>
<dbReference type="NCBIfam" id="TIGR02074">
    <property type="entry name" value="PBP_1a_fam"/>
    <property type="match status" value="1"/>
</dbReference>
<dbReference type="Gene3D" id="3.40.710.10">
    <property type="entry name" value="DD-peptidase/beta-lactamase superfamily"/>
    <property type="match status" value="1"/>
</dbReference>
<name>A0A6B3VXD2_9BACI</name>
<keyword evidence="8" id="KW-0812">Transmembrane</keyword>
<evidence type="ECO:0000256" key="1">
    <source>
        <dbReference type="ARBA" id="ARBA00007090"/>
    </source>
</evidence>
<evidence type="ECO:0000256" key="9">
    <source>
        <dbReference type="ARBA" id="ARBA00022801"/>
    </source>
</evidence>
<feature type="domain" description="Penicillin-binding protein transpeptidase" evidence="19">
    <location>
        <begin position="315"/>
        <end position="591"/>
    </location>
</feature>
<dbReference type="GO" id="GO:0008658">
    <property type="term" value="F:penicillin binding"/>
    <property type="evidence" value="ECO:0007669"/>
    <property type="project" value="InterPro"/>
</dbReference>
<evidence type="ECO:0000259" key="19">
    <source>
        <dbReference type="Pfam" id="PF00905"/>
    </source>
</evidence>
<reference evidence="21 24" key="2">
    <citation type="submission" date="2020-07" db="EMBL/GenBank/DDBJ databases">
        <authorList>
            <person name="Feng H."/>
        </authorList>
    </citation>
    <scope>NUCLEOTIDE SEQUENCE [LARGE SCALE GENOMIC DNA]</scope>
    <source>
        <strain evidence="24">s-12</strain>
        <strain evidence="21">S-12</strain>
    </source>
</reference>
<keyword evidence="13" id="KW-0472">Membrane</keyword>
<evidence type="ECO:0000256" key="13">
    <source>
        <dbReference type="ARBA" id="ARBA00023136"/>
    </source>
</evidence>
<evidence type="ECO:0000256" key="5">
    <source>
        <dbReference type="ARBA" id="ARBA00022670"/>
    </source>
</evidence>
<dbReference type="Gene3D" id="1.10.3810.10">
    <property type="entry name" value="Biosynthetic peptidoglycan transglycosylase-like"/>
    <property type="match status" value="1"/>
</dbReference>
<proteinExistence type="inferred from homology"/>
<dbReference type="AlphaFoldDB" id="A0A6B3VXD2"/>
<sequence length="673" mass="76472">MMLLLILMVILSFLLFYSYFYHKADISTLDAGFAQATVIYDRNGEIASKISANKTEGISIKQMPKHLQDAVIAIEDHRFYEHHGIDYRGMTRAFFQNMKEGEIVQGGSTITQQLTKNALLSPEKTYKRKIEELFLAKKIEKVYTKEQILEMYLNKIYFGEGAWGIKRAGMKYFGKDVNQLTISEAALLAGLIKAPSNLSPYKNIDKARERRNIVLSRMKEFGFIKEEEYKRALKEEIVLNDKSDDPFNGKYPYYVDHILVEAIEKYGFTLDEILTGGFQIYTELDDSMQSAVEKTYKNDRLFPKGTEEQIVQSGAILVDPKTGGIRALVGGRGTHVLLGLNRATQIKRQPGSVMKPLVSYVPALEKGWKITDNLKDEQISFSGYEPKNYHGQYAGKVPMYEAVIKSLNVPSVWLLDEIGIEAGLDSLKRFGIPLEDKDRNLSLALGGMNKGLAPLHLAEAYSVFANKGERIEAHAITKILDSEGNLIIEWQEKKNQVTSKEVVDKMTTMLLGVVELGTGKGAQIPGREVAGKTGSTQVPIEGINGVKDQWFVGYTPQLVGAIWLGYDEPDETHYLTTTSSEGAALIFREMMTEALGNTKAVSFNVPHLNPFIVEKERKEKNRREQQKDLNEKVKKEKEKWEKKVEKEKEKWEKKIKKEKEKWDKKFQEQDDEQ</sequence>
<dbReference type="GO" id="GO:0009252">
    <property type="term" value="P:peptidoglycan biosynthetic process"/>
    <property type="evidence" value="ECO:0007669"/>
    <property type="project" value="UniProtKB-KW"/>
</dbReference>
<keyword evidence="3" id="KW-1003">Cell membrane</keyword>
<dbReference type="SUPFAM" id="SSF56601">
    <property type="entry name" value="beta-lactamase/transpeptidase-like"/>
    <property type="match status" value="1"/>
</dbReference>
<evidence type="ECO:0000256" key="12">
    <source>
        <dbReference type="ARBA" id="ARBA00022989"/>
    </source>
</evidence>
<comment type="catalytic activity">
    <reaction evidence="16">
        <text>Preferential cleavage: (Ac)2-L-Lys-D-Ala-|-D-Ala. Also transpeptidation of peptidyl-alanyl moieties that are N-acyl substituents of D-alanine.</text>
        <dbReference type="EC" id="3.4.16.4"/>
    </reaction>
</comment>
<dbReference type="FunFam" id="1.10.3810.10:FF:000001">
    <property type="entry name" value="Penicillin-binding protein 1A"/>
    <property type="match status" value="1"/>
</dbReference>
<dbReference type="Proteomes" id="UP000570010">
    <property type="component" value="Unassembled WGS sequence"/>
</dbReference>
<keyword evidence="15" id="KW-0961">Cell wall biogenesis/degradation</keyword>
<reference evidence="22 23" key="1">
    <citation type="submission" date="2020-02" db="EMBL/GenBank/DDBJ databases">
        <title>Bacillus aquiflavi sp. nov., isolated from yellow water of strong flavor Chinese baijiu in Yibin region of China.</title>
        <authorList>
            <person name="Xie J."/>
        </authorList>
    </citation>
    <scope>NUCLEOTIDE SEQUENCE [LARGE SCALE GENOMIC DNA]</scope>
    <source>
        <strain evidence="22 23">3H-10</strain>
    </source>
</reference>
<dbReference type="GO" id="GO:0009002">
    <property type="term" value="F:serine-type D-Ala-D-Ala carboxypeptidase activity"/>
    <property type="evidence" value="ECO:0007669"/>
    <property type="project" value="UniProtKB-EC"/>
</dbReference>
<dbReference type="Pfam" id="PF00912">
    <property type="entry name" value="Transgly"/>
    <property type="match status" value="1"/>
</dbReference>
<keyword evidence="9" id="KW-0378">Hydrolase</keyword>
<keyword evidence="5" id="KW-0645">Protease</keyword>
<organism evidence="22 23">
    <name type="scientific">Bacillus aquiflavi</name>
    <dbReference type="NCBI Taxonomy" id="2672567"/>
    <lineage>
        <taxon>Bacteria</taxon>
        <taxon>Bacillati</taxon>
        <taxon>Bacillota</taxon>
        <taxon>Bacilli</taxon>
        <taxon>Bacillales</taxon>
        <taxon>Bacillaceae</taxon>
        <taxon>Bacillus</taxon>
    </lineage>
</organism>
<dbReference type="InterPro" id="IPR023346">
    <property type="entry name" value="Lysozyme-like_dom_sf"/>
</dbReference>
<keyword evidence="10" id="KW-0133">Cell shape</keyword>
<dbReference type="GO" id="GO:0030288">
    <property type="term" value="C:outer membrane-bounded periplasmic space"/>
    <property type="evidence" value="ECO:0007669"/>
    <property type="project" value="TreeGrafter"/>
</dbReference>
<comment type="caution">
    <text evidence="22">The sequence shown here is derived from an EMBL/GenBank/DDBJ whole genome shotgun (WGS) entry which is preliminary data.</text>
</comment>
<dbReference type="GO" id="GO:0008955">
    <property type="term" value="F:peptidoglycan glycosyltransferase activity"/>
    <property type="evidence" value="ECO:0007669"/>
    <property type="project" value="UniProtKB-EC"/>
</dbReference>
<dbReference type="InterPro" id="IPR012338">
    <property type="entry name" value="Beta-lactam/transpept-like"/>
</dbReference>
<feature type="domain" description="Glycosyl transferase family 51" evidence="20">
    <location>
        <begin position="44"/>
        <end position="219"/>
    </location>
</feature>
<evidence type="ECO:0000259" key="20">
    <source>
        <dbReference type="Pfam" id="PF00912"/>
    </source>
</evidence>
<dbReference type="EMBL" id="JACEIO010000001">
    <property type="protein sequence ID" value="MBA4535628.1"/>
    <property type="molecule type" value="Genomic_DNA"/>
</dbReference>
<dbReference type="GO" id="GO:0071555">
    <property type="term" value="P:cell wall organization"/>
    <property type="evidence" value="ECO:0007669"/>
    <property type="project" value="UniProtKB-KW"/>
</dbReference>
<accession>A0A6B3VXD2</accession>
<evidence type="ECO:0000256" key="7">
    <source>
        <dbReference type="ARBA" id="ARBA00022679"/>
    </source>
</evidence>
<evidence type="ECO:0000256" key="6">
    <source>
        <dbReference type="ARBA" id="ARBA00022676"/>
    </source>
</evidence>
<dbReference type="InterPro" id="IPR036950">
    <property type="entry name" value="PBP_transglycosylase"/>
</dbReference>
<evidence type="ECO:0000256" key="11">
    <source>
        <dbReference type="ARBA" id="ARBA00022984"/>
    </source>
</evidence>
<evidence type="ECO:0000256" key="2">
    <source>
        <dbReference type="ARBA" id="ARBA00007739"/>
    </source>
</evidence>
<evidence type="ECO:0000313" key="24">
    <source>
        <dbReference type="Proteomes" id="UP000570010"/>
    </source>
</evidence>
<evidence type="ECO:0000256" key="17">
    <source>
        <dbReference type="ARBA" id="ARBA00049902"/>
    </source>
</evidence>